<feature type="site" description="Increases nucleophilicity of active site Cys" evidence="8">
    <location>
        <position position="435"/>
    </location>
</feature>
<reference evidence="11" key="1">
    <citation type="journal article" date="2011" name="Environ. Microbiol.">
        <title>Genomic insights into the metabolic potential of the polycyclic aromatic hydrocarbon degrading sulfate-reducing Deltaproteobacterium N47.</title>
        <authorList>
            <person name="Bergmann F."/>
            <person name="Selesi D."/>
            <person name="Weinmaier T."/>
            <person name="Tischler P."/>
            <person name="Rattei T."/>
            <person name="Meckenstock R.U."/>
        </authorList>
    </citation>
    <scope>NUCLEOTIDE SEQUENCE</scope>
</reference>
<comment type="cofactor">
    <cofactor evidence="1 8">
        <name>Mg(2+)</name>
        <dbReference type="ChEBI" id="CHEBI:18420"/>
    </cofactor>
</comment>
<evidence type="ECO:0000256" key="4">
    <source>
        <dbReference type="ARBA" id="ARBA00022741"/>
    </source>
</evidence>
<dbReference type="PROSITE" id="PS51274">
    <property type="entry name" value="GATASE_COBBQ"/>
    <property type="match status" value="1"/>
</dbReference>
<dbReference type="UniPathway" id="UPA00148">
    <property type="reaction ID" value="UER00231"/>
</dbReference>
<organism evidence="11">
    <name type="scientific">uncultured Desulfobacterium sp</name>
    <dbReference type="NCBI Taxonomy" id="201089"/>
    <lineage>
        <taxon>Bacteria</taxon>
        <taxon>Pseudomonadati</taxon>
        <taxon>Thermodesulfobacteriota</taxon>
        <taxon>Desulfobacteria</taxon>
        <taxon>Desulfobacterales</taxon>
        <taxon>Desulfobacteriaceae</taxon>
        <taxon>Desulfobacterium</taxon>
        <taxon>environmental samples</taxon>
    </lineage>
</organism>
<comment type="catalytic activity">
    <reaction evidence="8">
        <text>cob(II)yrinate + 2 L-glutamine + 2 ATP + 2 H2O = cob(II)yrinate a,c diamide + 2 L-glutamate + 2 ADP + 2 phosphate + 2 H(+)</text>
        <dbReference type="Rhea" id="RHEA:26289"/>
        <dbReference type="ChEBI" id="CHEBI:15377"/>
        <dbReference type="ChEBI" id="CHEBI:15378"/>
        <dbReference type="ChEBI" id="CHEBI:29985"/>
        <dbReference type="ChEBI" id="CHEBI:30616"/>
        <dbReference type="ChEBI" id="CHEBI:43474"/>
        <dbReference type="ChEBI" id="CHEBI:58359"/>
        <dbReference type="ChEBI" id="CHEBI:58537"/>
        <dbReference type="ChEBI" id="CHEBI:58894"/>
        <dbReference type="ChEBI" id="CHEBI:456216"/>
        <dbReference type="EC" id="6.3.5.11"/>
    </reaction>
</comment>
<dbReference type="InterPro" id="IPR002586">
    <property type="entry name" value="CobQ/CobB/MinD/ParA_Nub-bd_dom"/>
</dbReference>
<proteinExistence type="inferred from homology"/>
<accession>E1Y8D7</accession>
<feature type="active site" description="Nucleophile" evidence="8">
    <location>
        <position position="334"/>
    </location>
</feature>
<dbReference type="InterPro" id="IPR004484">
    <property type="entry name" value="CbiA/CobB_synth"/>
</dbReference>
<dbReference type="NCBIfam" id="TIGR00379">
    <property type="entry name" value="cobB"/>
    <property type="match status" value="1"/>
</dbReference>
<evidence type="ECO:0000256" key="7">
    <source>
        <dbReference type="ARBA" id="ARBA00022962"/>
    </source>
</evidence>
<name>E1Y8D7_9BACT</name>
<comment type="domain">
    <text evidence="8">Comprises of two domains. The C-terminal domain contains the binding site for glutamine and catalyzes the hydrolysis of this substrate to glutamate and ammonia. The N-terminal domain is anticipated to bind ATP and cobyrinate and catalyzes the ultimate synthesis of the diamide product. The ammonia produced via the glutaminase domain is probably translocated to the adjacent domain via a molecular tunnel, where it reacts with an activated intermediate.</text>
</comment>
<protein>
    <recommendedName>
        <fullName evidence="8">Cobyrinate a,c-diamide synthase</fullName>
        <ecNumber evidence="8">6.3.5.11</ecNumber>
    </recommendedName>
    <alternativeName>
        <fullName evidence="8">Cobyrinic acid a,c-diamide synthetase</fullName>
    </alternativeName>
</protein>
<dbReference type="NCBIfam" id="NF002204">
    <property type="entry name" value="PRK01077.1"/>
    <property type="match status" value="1"/>
</dbReference>
<dbReference type="Gene3D" id="3.40.50.300">
    <property type="entry name" value="P-loop containing nucleotide triphosphate hydrolases"/>
    <property type="match status" value="2"/>
</dbReference>
<feature type="domain" description="CobQ/CobB/MinD/ParA nucleotide binding" evidence="9">
    <location>
        <begin position="7"/>
        <end position="192"/>
    </location>
</feature>
<dbReference type="EMBL" id="FR695864">
    <property type="protein sequence ID" value="CBX26831.1"/>
    <property type="molecule type" value="Genomic_DNA"/>
</dbReference>
<dbReference type="Pfam" id="PF07685">
    <property type="entry name" value="GATase_3"/>
    <property type="match status" value="1"/>
</dbReference>
<dbReference type="SUPFAM" id="SSF52540">
    <property type="entry name" value="P-loop containing nucleoside triphosphate hydrolases"/>
    <property type="match status" value="1"/>
</dbReference>
<dbReference type="GO" id="GO:0009236">
    <property type="term" value="P:cobalamin biosynthetic process"/>
    <property type="evidence" value="ECO:0007669"/>
    <property type="project" value="UniProtKB-UniRule"/>
</dbReference>
<dbReference type="SUPFAM" id="SSF52317">
    <property type="entry name" value="Class I glutamine amidotransferase-like"/>
    <property type="match status" value="1"/>
</dbReference>
<sequence length="446" mass="49097">MKRKAVLIAGASSGSGKTTLTLGLMAALKNMGLDVCGFKSGPDYIDPSLHKIVTGKPSVNLDTWMMPKDYLERSFQSRAAKADISVIEGVMGIHDGRQPDSSQGSTAELAAWLKVPVVLVVSTNSMARTAAAIVNGLVDFDPEVKIIGVVFNNVGSLKHYEILEKAVNTYCSIPALGCIPKKNDIDIPSRHLGLYMGEDGILDNDKIKVLSDTVSKNVDIERILLLSEIDIKHTDLLLSSSDNFSEHKQKRIAVARDKAFCFYYEDNFEILKHLGYEIVFFSPIDDTILPKDADVYYFGGGYPELYAEALSKNENMRKAIAEQSKKGAYIYGECGGLMYLGEFLATVDGKSYPMCGCLPYSTVMKAGLQSLGYTEVLPLKEFLFLKSDNPVRGHCFHYSQMIDADKNRMENIYSGNPAEKAKGFRIGNTLASYVHLHFSSLVKVKA</sequence>
<comment type="function">
    <text evidence="8">Catalyzes the ATP-dependent amidation of the two carboxylate groups at positions a and c of cobyrinate, using either L-glutamine or ammonia as the nitrogen source.</text>
</comment>
<evidence type="ECO:0000259" key="10">
    <source>
        <dbReference type="Pfam" id="PF07685"/>
    </source>
</evidence>
<dbReference type="Pfam" id="PF01656">
    <property type="entry name" value="CbiA"/>
    <property type="match status" value="1"/>
</dbReference>
<keyword evidence="5 8" id="KW-0067">ATP-binding</keyword>
<keyword evidence="2 8" id="KW-0169">Cobalamin biosynthesis</keyword>
<gene>
    <name evidence="8" type="primary">cbiA</name>
    <name evidence="11" type="ORF">N47_A08600</name>
</gene>
<dbReference type="PANTHER" id="PTHR43873:SF1">
    <property type="entry name" value="COBYRINATE A,C-DIAMIDE SYNTHASE"/>
    <property type="match status" value="1"/>
</dbReference>
<dbReference type="InterPro" id="IPR027417">
    <property type="entry name" value="P-loop_NTPase"/>
</dbReference>
<evidence type="ECO:0000313" key="11">
    <source>
        <dbReference type="EMBL" id="CBX26831.1"/>
    </source>
</evidence>
<dbReference type="GO" id="GO:0042242">
    <property type="term" value="F:cobyrinic acid a,c-diamide synthase activity"/>
    <property type="evidence" value="ECO:0007669"/>
    <property type="project" value="UniProtKB-UniRule"/>
</dbReference>
<dbReference type="GO" id="GO:0005524">
    <property type="term" value="F:ATP binding"/>
    <property type="evidence" value="ECO:0007669"/>
    <property type="project" value="UniProtKB-UniRule"/>
</dbReference>
<comment type="similarity">
    <text evidence="8">Belongs to the CobB/CbiA family.</text>
</comment>
<dbReference type="Gene3D" id="3.40.50.880">
    <property type="match status" value="1"/>
</dbReference>
<evidence type="ECO:0000256" key="6">
    <source>
        <dbReference type="ARBA" id="ARBA00022842"/>
    </source>
</evidence>
<dbReference type="AlphaFoldDB" id="E1Y8D7"/>
<dbReference type="HAMAP" id="MF_00027">
    <property type="entry name" value="CobB_CbiA"/>
    <property type="match status" value="1"/>
</dbReference>
<keyword evidence="3 8" id="KW-0436">Ligase</keyword>
<dbReference type="EC" id="6.3.5.11" evidence="8"/>
<evidence type="ECO:0000256" key="3">
    <source>
        <dbReference type="ARBA" id="ARBA00022598"/>
    </source>
</evidence>
<dbReference type="InterPro" id="IPR011698">
    <property type="entry name" value="GATase_3"/>
</dbReference>
<feature type="domain" description="CobB/CobQ-like glutamine amidotransferase" evidence="10">
    <location>
        <begin position="251"/>
        <end position="440"/>
    </location>
</feature>
<comment type="pathway">
    <text evidence="8">Cofactor biosynthesis; adenosylcobalamin biosynthesis; cob(II)yrinate a,c-diamide from sirohydrochlorin (anaerobic route): step 10/10.</text>
</comment>
<comment type="miscellaneous">
    <text evidence="8">The a and c carboxylates of cobyrinate are activated for nucleophilic attack via formation of a phosphorylated intermediate by ATP. CbiA catalyzes first the amidation of the c-carboxylate, and then that of the a-carboxylate.</text>
</comment>
<keyword evidence="7 8" id="KW-0315">Glutamine amidotransferase</keyword>
<evidence type="ECO:0000259" key="9">
    <source>
        <dbReference type="Pfam" id="PF01656"/>
    </source>
</evidence>
<keyword evidence="4 8" id="KW-0547">Nucleotide-binding</keyword>
<evidence type="ECO:0000256" key="5">
    <source>
        <dbReference type="ARBA" id="ARBA00022840"/>
    </source>
</evidence>
<dbReference type="PANTHER" id="PTHR43873">
    <property type="entry name" value="COBYRINATE A,C-DIAMIDE SYNTHASE"/>
    <property type="match status" value="1"/>
</dbReference>
<dbReference type="InterPro" id="IPR029062">
    <property type="entry name" value="Class_I_gatase-like"/>
</dbReference>
<keyword evidence="6 8" id="KW-0460">Magnesium</keyword>
<evidence type="ECO:0000256" key="8">
    <source>
        <dbReference type="HAMAP-Rule" id="MF_00027"/>
    </source>
</evidence>
<dbReference type="CDD" id="cd03130">
    <property type="entry name" value="GATase1_CobB"/>
    <property type="match status" value="1"/>
</dbReference>
<evidence type="ECO:0000256" key="1">
    <source>
        <dbReference type="ARBA" id="ARBA00001946"/>
    </source>
</evidence>
<evidence type="ECO:0000256" key="2">
    <source>
        <dbReference type="ARBA" id="ARBA00022573"/>
    </source>
</evidence>
<dbReference type="CDD" id="cd05388">
    <property type="entry name" value="CobB_N"/>
    <property type="match status" value="1"/>
</dbReference>